<proteinExistence type="predicted"/>
<comment type="caution">
    <text evidence="2">The sequence shown here is derived from an EMBL/GenBank/DDBJ whole genome shotgun (WGS) entry which is preliminary data.</text>
</comment>
<evidence type="ECO:0000313" key="3">
    <source>
        <dbReference type="Proteomes" id="UP000702209"/>
    </source>
</evidence>
<dbReference type="RefSeq" id="WP_195129795.1">
    <property type="nucleotide sequence ID" value="NZ_JADLQX010000008.1"/>
</dbReference>
<protein>
    <submittedName>
        <fullName evidence="2">Uncharacterized protein</fullName>
    </submittedName>
</protein>
<organism evidence="2 3">
    <name type="scientific">Nocardia amamiensis</name>
    <dbReference type="NCBI Taxonomy" id="404578"/>
    <lineage>
        <taxon>Bacteria</taxon>
        <taxon>Bacillati</taxon>
        <taxon>Actinomycetota</taxon>
        <taxon>Actinomycetes</taxon>
        <taxon>Mycobacteriales</taxon>
        <taxon>Nocardiaceae</taxon>
        <taxon>Nocardia</taxon>
    </lineage>
</organism>
<gene>
    <name evidence="2" type="ORF">IU459_13160</name>
</gene>
<accession>A0ABS0CRR6</accession>
<evidence type="ECO:0000256" key="1">
    <source>
        <dbReference type="SAM" id="MobiDB-lite"/>
    </source>
</evidence>
<name>A0ABS0CRR6_9NOCA</name>
<reference evidence="2 3" key="1">
    <citation type="submission" date="2020-10" db="EMBL/GenBank/DDBJ databases">
        <title>Identification of Nocardia species via Next-generation sequencing and recognition of intraspecies genetic diversity.</title>
        <authorList>
            <person name="Li P."/>
            <person name="Li P."/>
            <person name="Lu B."/>
        </authorList>
    </citation>
    <scope>NUCLEOTIDE SEQUENCE [LARGE SCALE GENOMIC DNA]</scope>
    <source>
        <strain evidence="2 3">BJ06-0157</strain>
    </source>
</reference>
<feature type="region of interest" description="Disordered" evidence="1">
    <location>
        <begin position="184"/>
        <end position="206"/>
    </location>
</feature>
<evidence type="ECO:0000313" key="2">
    <source>
        <dbReference type="EMBL" id="MBF6298487.1"/>
    </source>
</evidence>
<sequence>MSSNELDDLYINRYAGRVEDPTEVLMRADFDRAKDLSETAFHAESDQDIDRIFDKVDEISVRWSSRDDDYGVAYRYLSDAYSDWKSSPDTMRRLHEQIAVDEAQGAQVWSGIQWRSQQHARELTGNGVWVVEPRSIEQARQQLAAIERAEGWSDPAEARPAAAPVPVSGSFAAARTAELSALADYGPGSSLADALTHGTDREGMER</sequence>
<dbReference type="EMBL" id="JADLQX010000008">
    <property type="protein sequence ID" value="MBF6298487.1"/>
    <property type="molecule type" value="Genomic_DNA"/>
</dbReference>
<keyword evidence="3" id="KW-1185">Reference proteome</keyword>
<dbReference type="Proteomes" id="UP000702209">
    <property type="component" value="Unassembled WGS sequence"/>
</dbReference>